<dbReference type="EMBL" id="CP133616">
    <property type="protein sequence ID" value="WMV29654.1"/>
    <property type="molecule type" value="Genomic_DNA"/>
</dbReference>
<sequence length="25" mass="2702">MSVLYHPGKANVLANVISRLYIGSV</sequence>
<dbReference type="AlphaFoldDB" id="A0AAF0QSR7"/>
<evidence type="ECO:0000313" key="1">
    <source>
        <dbReference type="EMBL" id="WMV29654.1"/>
    </source>
</evidence>
<keyword evidence="2" id="KW-1185">Reference proteome</keyword>
<evidence type="ECO:0000313" key="2">
    <source>
        <dbReference type="Proteomes" id="UP001234989"/>
    </source>
</evidence>
<dbReference type="Proteomes" id="UP001234989">
    <property type="component" value="Chromosome 5"/>
</dbReference>
<name>A0AAF0QSR7_SOLVR</name>
<reference evidence="1" key="1">
    <citation type="submission" date="2023-08" db="EMBL/GenBank/DDBJ databases">
        <title>A de novo genome assembly of Solanum verrucosum Schlechtendal, a Mexican diploid species geographically isolated from the other diploid A-genome species in potato relatives.</title>
        <authorList>
            <person name="Hosaka K."/>
        </authorList>
    </citation>
    <scope>NUCLEOTIDE SEQUENCE</scope>
    <source>
        <tissue evidence="1">Young leaves</tissue>
    </source>
</reference>
<protein>
    <submittedName>
        <fullName evidence="1">Uncharacterized protein</fullName>
    </submittedName>
</protein>
<organism evidence="1 2">
    <name type="scientific">Solanum verrucosum</name>
    <dbReference type="NCBI Taxonomy" id="315347"/>
    <lineage>
        <taxon>Eukaryota</taxon>
        <taxon>Viridiplantae</taxon>
        <taxon>Streptophyta</taxon>
        <taxon>Embryophyta</taxon>
        <taxon>Tracheophyta</taxon>
        <taxon>Spermatophyta</taxon>
        <taxon>Magnoliopsida</taxon>
        <taxon>eudicotyledons</taxon>
        <taxon>Gunneridae</taxon>
        <taxon>Pentapetalae</taxon>
        <taxon>asterids</taxon>
        <taxon>lamiids</taxon>
        <taxon>Solanales</taxon>
        <taxon>Solanaceae</taxon>
        <taxon>Solanoideae</taxon>
        <taxon>Solaneae</taxon>
        <taxon>Solanum</taxon>
    </lineage>
</organism>
<gene>
    <name evidence="1" type="ORF">MTR67_023039</name>
</gene>
<accession>A0AAF0QSR7</accession>
<feature type="non-terminal residue" evidence="1">
    <location>
        <position position="25"/>
    </location>
</feature>
<proteinExistence type="predicted"/>